<dbReference type="AlphaFoldDB" id="A0A1B6HHJ1"/>
<organism evidence="2">
    <name type="scientific">Homalodisca liturata</name>
    <dbReference type="NCBI Taxonomy" id="320908"/>
    <lineage>
        <taxon>Eukaryota</taxon>
        <taxon>Metazoa</taxon>
        <taxon>Ecdysozoa</taxon>
        <taxon>Arthropoda</taxon>
        <taxon>Hexapoda</taxon>
        <taxon>Insecta</taxon>
        <taxon>Pterygota</taxon>
        <taxon>Neoptera</taxon>
        <taxon>Paraneoptera</taxon>
        <taxon>Hemiptera</taxon>
        <taxon>Auchenorrhyncha</taxon>
        <taxon>Membracoidea</taxon>
        <taxon>Cicadellidae</taxon>
        <taxon>Cicadellinae</taxon>
        <taxon>Proconiini</taxon>
        <taxon>Homalodisca</taxon>
    </lineage>
</organism>
<sequence length="409" mass="45251">SDSDDKANILKDIKLEKETFDKESMLKEDSQIHISSENIIKPLDKQDITKSESPIPTEKGLEILDDTKDVIQLKQEKSESEDTIQVGGPIQIRDETKKEISDREIVEGEEQSPKSVSPAPSGKTEDVDEKPTLTSKSPPLTDDVKIKPPKDVNEIDTSVCVAPEKSDDKGTTQEIADVEISHVLDETVTEKTKNAESVSLEKDDVSKSVSPELLKKDEVPDESAKYITMQEETTESTAKRVSPIPCEKEDSRDTVTIVLDGTKEISSLSTSPVPIDRDGTKDTKHHEEPTESIVQRTSPVPSDKDDSRDGESIVIDDKKEISPKSTSPAPSEKESTKILEEPRESPAQRVSPVQSDQDSRDMERRDSEHKKEVSPSRTSPVPSDTDSIKDTKELHESTECTVETISPTP</sequence>
<feature type="non-terminal residue" evidence="2">
    <location>
        <position position="409"/>
    </location>
</feature>
<feature type="compositionally biased region" description="Basic and acidic residues" evidence="1">
    <location>
        <begin position="302"/>
        <end position="322"/>
    </location>
</feature>
<feature type="non-terminal residue" evidence="2">
    <location>
        <position position="1"/>
    </location>
</feature>
<accession>A0A1B6HHJ1</accession>
<feature type="compositionally biased region" description="Basic and acidic residues" evidence="1">
    <location>
        <begin position="331"/>
        <end position="346"/>
    </location>
</feature>
<feature type="region of interest" description="Disordered" evidence="1">
    <location>
        <begin position="35"/>
        <end position="63"/>
    </location>
</feature>
<feature type="compositionally biased region" description="Basic and acidic residues" evidence="1">
    <location>
        <begin position="190"/>
        <end position="206"/>
    </location>
</feature>
<feature type="region of interest" description="Disordered" evidence="1">
    <location>
        <begin position="75"/>
        <end position="174"/>
    </location>
</feature>
<name>A0A1B6HHJ1_9HEMI</name>
<protein>
    <submittedName>
        <fullName evidence="2">Uncharacterized protein</fullName>
    </submittedName>
</protein>
<proteinExistence type="predicted"/>
<feature type="compositionally biased region" description="Basic and acidic residues" evidence="1">
    <location>
        <begin position="92"/>
        <end position="106"/>
    </location>
</feature>
<feature type="compositionally biased region" description="Basic and acidic residues" evidence="1">
    <location>
        <begin position="213"/>
        <end position="224"/>
    </location>
</feature>
<feature type="compositionally biased region" description="Polar residues" evidence="1">
    <location>
        <begin position="375"/>
        <end position="385"/>
    </location>
</feature>
<gene>
    <name evidence="2" type="ORF">g.14746</name>
</gene>
<reference evidence="2" key="1">
    <citation type="submission" date="2015-11" db="EMBL/GenBank/DDBJ databases">
        <title>De novo transcriptome assembly of four potential Pierce s Disease insect vectors from Arizona vineyards.</title>
        <authorList>
            <person name="Tassone E.E."/>
        </authorList>
    </citation>
    <scope>NUCLEOTIDE SEQUENCE</scope>
</reference>
<feature type="compositionally biased region" description="Basic and acidic residues" evidence="1">
    <location>
        <begin position="142"/>
        <end position="153"/>
    </location>
</feature>
<feature type="region of interest" description="Disordered" evidence="1">
    <location>
        <begin position="190"/>
        <end position="409"/>
    </location>
</feature>
<feature type="compositionally biased region" description="Basic and acidic residues" evidence="1">
    <location>
        <begin position="275"/>
        <end position="289"/>
    </location>
</feature>
<feature type="compositionally biased region" description="Polar residues" evidence="1">
    <location>
        <begin position="399"/>
        <end position="409"/>
    </location>
</feature>
<evidence type="ECO:0000313" key="2">
    <source>
        <dbReference type="EMBL" id="JAS74163.1"/>
    </source>
</evidence>
<feature type="compositionally biased region" description="Basic and acidic residues" evidence="1">
    <location>
        <begin position="386"/>
        <end position="398"/>
    </location>
</feature>
<evidence type="ECO:0000256" key="1">
    <source>
        <dbReference type="SAM" id="MobiDB-lite"/>
    </source>
</evidence>
<dbReference type="EMBL" id="GECU01033543">
    <property type="protein sequence ID" value="JAS74163.1"/>
    <property type="molecule type" value="Transcribed_RNA"/>
</dbReference>
<feature type="compositionally biased region" description="Basic and acidic residues" evidence="1">
    <location>
        <begin position="357"/>
        <end position="374"/>
    </location>
</feature>